<evidence type="ECO:0000313" key="10">
    <source>
        <dbReference type="Proteomes" id="UP000248259"/>
    </source>
</evidence>
<dbReference type="InterPro" id="IPR006034">
    <property type="entry name" value="Asparaginase/glutaminase-like"/>
</dbReference>
<evidence type="ECO:0000256" key="3">
    <source>
        <dbReference type="ARBA" id="ARBA00022801"/>
    </source>
</evidence>
<sequence length="339" mass="35319">MTPRICILYTGGTFGMKPSAAGYAPDGGLEAALATTLPAAGKDGMPAWDLVEYDRLIDSAEAQPADWHTIAADIAARYADYDGFVVIHGTDTMAYTASALSFALQGLRKPVIVTGSQIPLCEPRNDARNNLTSALLIAARYPVPEVGLFFHDRLLRGNRATKVASADFAAFDSPNHAALARVGINIDINAAAVLPMPRAEHFQVVEPGMQEVAVLRLYPGLSSARLQHLLAPPLAGLVLQTYGAGNGPVAMPGFLDALAAASARGTVIVNLTQCQRGGVDQAKYATGSALAGAGVVGGGDLTVEAAVTKLHHLISCGLEPDAVRRQMPLPLCGECSEPA</sequence>
<dbReference type="PIRSF" id="PIRSF500176">
    <property type="entry name" value="L_ASNase"/>
    <property type="match status" value="1"/>
</dbReference>
<comment type="caution">
    <text evidence="9">The sequence shown here is derived from an EMBL/GenBank/DDBJ whole genome shotgun (WGS) entry which is preliminary data.</text>
</comment>
<feature type="active site" evidence="6">
    <location>
        <position position="90"/>
    </location>
</feature>
<evidence type="ECO:0000256" key="2">
    <source>
        <dbReference type="ARBA" id="ARBA00012920"/>
    </source>
</evidence>
<dbReference type="EC" id="3.5.1.1" evidence="2"/>
<dbReference type="PANTHER" id="PTHR11707:SF28">
    <property type="entry name" value="60 KDA LYSOPHOSPHOLIPASE"/>
    <property type="match status" value="1"/>
</dbReference>
<dbReference type="PROSITE" id="PS51732">
    <property type="entry name" value="ASN_GLN_ASE_3"/>
    <property type="match status" value="1"/>
</dbReference>
<dbReference type="EMBL" id="QKOE01000006">
    <property type="protein sequence ID" value="PZA16519.1"/>
    <property type="molecule type" value="Genomic_DNA"/>
</dbReference>
<feature type="binding site" evidence="5">
    <location>
        <begin position="90"/>
        <end position="91"/>
    </location>
    <ligand>
        <name>substrate</name>
    </ligand>
</feature>
<evidence type="ECO:0000256" key="6">
    <source>
        <dbReference type="PROSITE-ProRule" id="PRU10100"/>
    </source>
</evidence>
<dbReference type="InterPro" id="IPR006033">
    <property type="entry name" value="AsnA_fam"/>
</dbReference>
<feature type="binding site" evidence="5">
    <location>
        <position position="59"/>
    </location>
    <ligand>
        <name>substrate</name>
    </ligand>
</feature>
<dbReference type="PANTHER" id="PTHR11707">
    <property type="entry name" value="L-ASPARAGINASE"/>
    <property type="match status" value="1"/>
</dbReference>
<keyword evidence="10" id="KW-1185">Reference proteome</keyword>
<dbReference type="RefSeq" id="WP_110524280.1">
    <property type="nucleotide sequence ID" value="NZ_QKOE01000006.1"/>
</dbReference>
<dbReference type="SUPFAM" id="SSF53774">
    <property type="entry name" value="Glutaminase/Asparaginase"/>
    <property type="match status" value="1"/>
</dbReference>
<dbReference type="InterPro" id="IPR037152">
    <property type="entry name" value="L-asparaginase_N_sf"/>
</dbReference>
<dbReference type="AlphaFoldDB" id="A0A323UVC9"/>
<dbReference type="SFLD" id="SFLDS00057">
    <property type="entry name" value="Glutaminase/Asparaginase"/>
    <property type="match status" value="1"/>
</dbReference>
<dbReference type="InterPro" id="IPR027473">
    <property type="entry name" value="L-asparaginase_C"/>
</dbReference>
<gene>
    <name evidence="9" type="ORF">DNK49_10320</name>
</gene>
<dbReference type="PIRSF" id="PIRSF001220">
    <property type="entry name" value="L-ASNase_gatD"/>
    <property type="match status" value="1"/>
</dbReference>
<dbReference type="Gene3D" id="3.40.50.1170">
    <property type="entry name" value="L-asparaginase, N-terminal domain"/>
    <property type="match status" value="1"/>
</dbReference>
<dbReference type="InterPro" id="IPR027474">
    <property type="entry name" value="L-asparaginase_N"/>
</dbReference>
<dbReference type="SMART" id="SM00870">
    <property type="entry name" value="Asparaginase"/>
    <property type="match status" value="1"/>
</dbReference>
<feature type="domain" description="L-asparaginase N-terminal" evidence="7">
    <location>
        <begin position="4"/>
        <end position="191"/>
    </location>
</feature>
<evidence type="ECO:0000256" key="5">
    <source>
        <dbReference type="PIRSR" id="PIRSR001220-2"/>
    </source>
</evidence>
<dbReference type="PROSITE" id="PS00917">
    <property type="entry name" value="ASN_GLN_ASE_2"/>
    <property type="match status" value="1"/>
</dbReference>
<dbReference type="InterPro" id="IPR027475">
    <property type="entry name" value="Asparaginase/glutaminase_AS2"/>
</dbReference>
<evidence type="ECO:0000259" key="7">
    <source>
        <dbReference type="Pfam" id="PF00710"/>
    </source>
</evidence>
<dbReference type="Proteomes" id="UP000248259">
    <property type="component" value="Unassembled WGS sequence"/>
</dbReference>
<protein>
    <recommendedName>
        <fullName evidence="2">asparaginase</fullName>
        <ecNumber evidence="2">3.5.1.1</ecNumber>
    </recommendedName>
</protein>
<name>A0A323UVC9_9RHOO</name>
<dbReference type="NCBIfam" id="TIGR00519">
    <property type="entry name" value="asnASE_I"/>
    <property type="match status" value="1"/>
</dbReference>
<dbReference type="InterPro" id="IPR036152">
    <property type="entry name" value="Asp/glu_Ase-like_sf"/>
</dbReference>
<evidence type="ECO:0000313" key="9">
    <source>
        <dbReference type="EMBL" id="PZA16519.1"/>
    </source>
</evidence>
<dbReference type="Gene3D" id="3.40.50.40">
    <property type="match status" value="1"/>
</dbReference>
<reference evidence="9 10" key="1">
    <citation type="submission" date="2018-06" db="EMBL/GenBank/DDBJ databases">
        <title>Azoarcus communis strain SWub3 genome.</title>
        <authorList>
            <person name="Zorraquino Salvo V."/>
            <person name="Toubiana D."/>
            <person name="Blumwald E."/>
        </authorList>
    </citation>
    <scope>NUCLEOTIDE SEQUENCE [LARGE SCALE GENOMIC DNA]</scope>
    <source>
        <strain evidence="9 10">SWub3</strain>
    </source>
</reference>
<dbReference type="CDD" id="cd08963">
    <property type="entry name" value="L-asparaginase_I"/>
    <property type="match status" value="1"/>
</dbReference>
<dbReference type="Pfam" id="PF00710">
    <property type="entry name" value="Asparaginase"/>
    <property type="match status" value="1"/>
</dbReference>
<evidence type="ECO:0000259" key="8">
    <source>
        <dbReference type="Pfam" id="PF17763"/>
    </source>
</evidence>
<dbReference type="GO" id="GO:0004067">
    <property type="term" value="F:asparaginase activity"/>
    <property type="evidence" value="ECO:0007669"/>
    <property type="project" value="UniProtKB-UniRule"/>
</dbReference>
<dbReference type="NCBIfam" id="NF006998">
    <property type="entry name" value="PRK09461.1"/>
    <property type="match status" value="1"/>
</dbReference>
<dbReference type="FunFam" id="3.40.50.40:FF:000001">
    <property type="entry name" value="L-asparaginase 1"/>
    <property type="match status" value="1"/>
</dbReference>
<dbReference type="OrthoDB" id="9788068at2"/>
<dbReference type="GO" id="GO:0009066">
    <property type="term" value="P:aspartate family amino acid metabolic process"/>
    <property type="evidence" value="ECO:0007669"/>
    <property type="project" value="UniProtKB-ARBA"/>
</dbReference>
<feature type="domain" description="Asparaginase/glutaminase C-terminal" evidence="8">
    <location>
        <begin position="212"/>
        <end position="327"/>
    </location>
</feature>
<dbReference type="PRINTS" id="PR00139">
    <property type="entry name" value="ASNGLNASE"/>
</dbReference>
<dbReference type="InterPro" id="IPR040919">
    <property type="entry name" value="Asparaginase_C"/>
</dbReference>
<evidence type="ECO:0000256" key="4">
    <source>
        <dbReference type="PIRSR" id="PIRSR001220-1"/>
    </source>
</evidence>
<proteinExistence type="inferred from homology"/>
<dbReference type="FunFam" id="3.40.50.1170:FF:000001">
    <property type="entry name" value="L-asparaginase 2"/>
    <property type="match status" value="1"/>
</dbReference>
<evidence type="ECO:0000256" key="1">
    <source>
        <dbReference type="ARBA" id="ARBA00010518"/>
    </source>
</evidence>
<keyword evidence="3" id="KW-0378">Hydrolase</keyword>
<dbReference type="InterPro" id="IPR041725">
    <property type="entry name" value="L-asparaginase_I"/>
</dbReference>
<dbReference type="Pfam" id="PF17763">
    <property type="entry name" value="Asparaginase_C"/>
    <property type="match status" value="1"/>
</dbReference>
<comment type="similarity">
    <text evidence="1">Belongs to the asparaginase 1 family.</text>
</comment>
<organism evidence="9 10">
    <name type="scientific">Parazoarcus communis SWub3 = DSM 12120</name>
    <dbReference type="NCBI Taxonomy" id="1121029"/>
    <lineage>
        <taxon>Bacteria</taxon>
        <taxon>Pseudomonadati</taxon>
        <taxon>Pseudomonadota</taxon>
        <taxon>Betaproteobacteria</taxon>
        <taxon>Rhodocyclales</taxon>
        <taxon>Zoogloeaceae</taxon>
        <taxon>Parazoarcus</taxon>
    </lineage>
</organism>
<feature type="active site" description="O-isoaspartyl threonine intermediate" evidence="4">
    <location>
        <position position="13"/>
    </location>
</feature>
<accession>A0A323UVC9</accession>